<dbReference type="Proteomes" id="UP000706039">
    <property type="component" value="Unassembled WGS sequence"/>
</dbReference>
<accession>A0ABS7PP97</accession>
<protein>
    <submittedName>
        <fullName evidence="1">Uncharacterized protein</fullName>
    </submittedName>
</protein>
<comment type="caution">
    <text evidence="1">The sequence shown here is derived from an EMBL/GenBank/DDBJ whole genome shotgun (WGS) entry which is preliminary data.</text>
</comment>
<sequence length="75" mass="8347">MTIEHPDGSVRVLIVRRSDGVYAYRLQWRSVPMAIADPDSDDWGPAGPDCGLYDSADTAETEARQRVAWLKAGFH</sequence>
<name>A0ABS7PP97_9SPHN</name>
<keyword evidence="2" id="KW-1185">Reference proteome</keyword>
<dbReference type="EMBL" id="JAINVV010000003">
    <property type="protein sequence ID" value="MBY8821849.1"/>
    <property type="molecule type" value="Genomic_DNA"/>
</dbReference>
<dbReference type="RefSeq" id="WP_222988927.1">
    <property type="nucleotide sequence ID" value="NZ_JAINVV010000003.1"/>
</dbReference>
<proteinExistence type="predicted"/>
<reference evidence="1 2" key="1">
    <citation type="submission" date="2021-08" db="EMBL/GenBank/DDBJ databases">
        <authorList>
            <person name="Tuo L."/>
        </authorList>
    </citation>
    <scope>NUCLEOTIDE SEQUENCE [LARGE SCALE GENOMIC DNA]</scope>
    <source>
        <strain evidence="1 2">JCM 31229</strain>
    </source>
</reference>
<gene>
    <name evidence="1" type="ORF">K7G82_06075</name>
</gene>
<evidence type="ECO:0000313" key="1">
    <source>
        <dbReference type="EMBL" id="MBY8821849.1"/>
    </source>
</evidence>
<evidence type="ECO:0000313" key="2">
    <source>
        <dbReference type="Proteomes" id="UP000706039"/>
    </source>
</evidence>
<organism evidence="1 2">
    <name type="scientific">Sphingomonas colocasiae</name>
    <dbReference type="NCBI Taxonomy" id="1848973"/>
    <lineage>
        <taxon>Bacteria</taxon>
        <taxon>Pseudomonadati</taxon>
        <taxon>Pseudomonadota</taxon>
        <taxon>Alphaproteobacteria</taxon>
        <taxon>Sphingomonadales</taxon>
        <taxon>Sphingomonadaceae</taxon>
        <taxon>Sphingomonas</taxon>
    </lineage>
</organism>